<accession>A0A6J2JD74</accession>
<protein>
    <submittedName>
        <fullName evidence="5">Uncharacterized protein LOC114240611</fullName>
    </submittedName>
</protein>
<dbReference type="KEGG" id="bman:114240611"/>
<dbReference type="AlphaFoldDB" id="A0A6J2JD74"/>
<dbReference type="PANTHER" id="PTHR19368:SF15">
    <property type="entry name" value="XLR_SYCP3_FAM9 DOMAIN-CONTAINING PROTEIN"/>
    <property type="match status" value="1"/>
</dbReference>
<gene>
    <name evidence="5" type="primary">LOC114240611</name>
</gene>
<dbReference type="GO" id="GO:0000795">
    <property type="term" value="C:synaptonemal complex"/>
    <property type="evidence" value="ECO:0007669"/>
    <property type="project" value="TreeGrafter"/>
</dbReference>
<reference evidence="5" key="1">
    <citation type="submission" date="2025-08" db="UniProtKB">
        <authorList>
            <consortium name="RefSeq"/>
        </authorList>
    </citation>
    <scope>IDENTIFICATION</scope>
    <source>
        <tissue evidence="5">Silk gland</tissue>
    </source>
</reference>
<dbReference type="InterPro" id="IPR006888">
    <property type="entry name" value="XLR/SYCP3/FAM9_dom"/>
</dbReference>
<evidence type="ECO:0000313" key="4">
    <source>
        <dbReference type="Proteomes" id="UP000504629"/>
    </source>
</evidence>
<dbReference type="PANTHER" id="PTHR19368">
    <property type="entry name" value="XLR/SCP3/FAM9"/>
    <property type="match status" value="1"/>
</dbReference>
<sequence length="207" mass="23846">MSSKKCGKSKFISEDIKDLMNESQFLKDSPLTKKTIKRAKPDNLVDDGPQINQIGNKKRKIEADIEASTQSRQKILDVMDQQLISRKKSNENLFKCLSDLISQLESDHTVMKENEQKLEQLTAALNKCIQQATVAHKQILKALKEIHDSFMKQCDEMQSEHKAETNQLADELAEDIKKLQQKLVLDTKRSGWEAMRRTIFHAMQNDF</sequence>
<name>A0A6J2JD74_BOMMA</name>
<evidence type="ECO:0000256" key="2">
    <source>
        <dbReference type="SAM" id="Coils"/>
    </source>
</evidence>
<dbReference type="GO" id="GO:0051321">
    <property type="term" value="P:meiotic cell cycle"/>
    <property type="evidence" value="ECO:0007669"/>
    <property type="project" value="TreeGrafter"/>
</dbReference>
<dbReference type="InterPro" id="IPR051443">
    <property type="entry name" value="XLR/SYCP3"/>
</dbReference>
<comment type="similarity">
    <text evidence="1">Belongs to the XLR/SYCP3 family.</text>
</comment>
<dbReference type="GeneID" id="114240611"/>
<dbReference type="GO" id="GO:0007286">
    <property type="term" value="P:spermatid development"/>
    <property type="evidence" value="ECO:0007669"/>
    <property type="project" value="TreeGrafter"/>
</dbReference>
<dbReference type="Proteomes" id="UP000504629">
    <property type="component" value="Unplaced"/>
</dbReference>
<proteinExistence type="inferred from homology"/>
<keyword evidence="2" id="KW-0175">Coiled coil</keyword>
<dbReference type="OrthoDB" id="10012356at2759"/>
<feature type="domain" description="XLR/SYCP3/FAM9" evidence="3">
    <location>
        <begin position="54"/>
        <end position="182"/>
    </location>
</feature>
<feature type="coiled-coil region" evidence="2">
    <location>
        <begin position="101"/>
        <end position="189"/>
    </location>
</feature>
<keyword evidence="4" id="KW-1185">Reference proteome</keyword>
<dbReference type="RefSeq" id="XP_028027022.1">
    <property type="nucleotide sequence ID" value="XM_028171221.1"/>
</dbReference>
<evidence type="ECO:0000259" key="3">
    <source>
        <dbReference type="Pfam" id="PF04803"/>
    </source>
</evidence>
<evidence type="ECO:0000313" key="5">
    <source>
        <dbReference type="RefSeq" id="XP_028027022.1"/>
    </source>
</evidence>
<dbReference type="Pfam" id="PF04803">
    <property type="entry name" value="Cor1"/>
    <property type="match status" value="1"/>
</dbReference>
<evidence type="ECO:0000256" key="1">
    <source>
        <dbReference type="ARBA" id="ARBA00010283"/>
    </source>
</evidence>
<organism evidence="4 5">
    <name type="scientific">Bombyx mandarina</name>
    <name type="common">Wild silk moth</name>
    <name type="synonym">Wild silkworm</name>
    <dbReference type="NCBI Taxonomy" id="7092"/>
    <lineage>
        <taxon>Eukaryota</taxon>
        <taxon>Metazoa</taxon>
        <taxon>Ecdysozoa</taxon>
        <taxon>Arthropoda</taxon>
        <taxon>Hexapoda</taxon>
        <taxon>Insecta</taxon>
        <taxon>Pterygota</taxon>
        <taxon>Neoptera</taxon>
        <taxon>Endopterygota</taxon>
        <taxon>Lepidoptera</taxon>
        <taxon>Glossata</taxon>
        <taxon>Ditrysia</taxon>
        <taxon>Bombycoidea</taxon>
        <taxon>Bombycidae</taxon>
        <taxon>Bombycinae</taxon>
        <taxon>Bombyx</taxon>
    </lineage>
</organism>